<dbReference type="PROSITE" id="PS00108">
    <property type="entry name" value="PROTEIN_KINASE_ST"/>
    <property type="match status" value="1"/>
</dbReference>
<feature type="compositionally biased region" description="Pro residues" evidence="11">
    <location>
        <begin position="281"/>
        <end position="294"/>
    </location>
</feature>
<evidence type="ECO:0000256" key="12">
    <source>
        <dbReference type="SAM" id="Phobius"/>
    </source>
</evidence>
<feature type="domain" description="PASTA" evidence="14">
    <location>
        <begin position="485"/>
        <end position="552"/>
    </location>
</feature>
<evidence type="ECO:0000259" key="13">
    <source>
        <dbReference type="PROSITE" id="PS50011"/>
    </source>
</evidence>
<keyword evidence="12" id="KW-0812">Transmembrane</keyword>
<dbReference type="RefSeq" id="WP_093261551.1">
    <property type="nucleotide sequence ID" value="NZ_FNKK01000002.1"/>
</dbReference>
<dbReference type="PROSITE" id="PS50011">
    <property type="entry name" value="PROTEIN_KINASE_DOM"/>
    <property type="match status" value="1"/>
</dbReference>
<feature type="transmembrane region" description="Helical" evidence="12">
    <location>
        <begin position="325"/>
        <end position="348"/>
    </location>
</feature>
<proteinExistence type="predicted"/>
<comment type="catalytic activity">
    <reaction evidence="8">
        <text>L-threonyl-[protein] + ATP = O-phospho-L-threonyl-[protein] + ADP + H(+)</text>
        <dbReference type="Rhea" id="RHEA:46608"/>
        <dbReference type="Rhea" id="RHEA-COMP:11060"/>
        <dbReference type="Rhea" id="RHEA-COMP:11605"/>
        <dbReference type="ChEBI" id="CHEBI:15378"/>
        <dbReference type="ChEBI" id="CHEBI:30013"/>
        <dbReference type="ChEBI" id="CHEBI:30616"/>
        <dbReference type="ChEBI" id="CHEBI:61977"/>
        <dbReference type="ChEBI" id="CHEBI:456216"/>
        <dbReference type="EC" id="2.7.11.1"/>
    </reaction>
</comment>
<accession>A0A1H1HGP2</accession>
<dbReference type="FunFam" id="3.30.200.20:FF:000035">
    <property type="entry name" value="Serine/threonine protein kinase Stk1"/>
    <property type="match status" value="1"/>
</dbReference>
<evidence type="ECO:0000256" key="10">
    <source>
        <dbReference type="PROSITE-ProRule" id="PRU10141"/>
    </source>
</evidence>
<evidence type="ECO:0000256" key="6">
    <source>
        <dbReference type="ARBA" id="ARBA00022777"/>
    </source>
</evidence>
<dbReference type="Gene3D" id="3.30.10.20">
    <property type="match status" value="3"/>
</dbReference>
<evidence type="ECO:0000259" key="14">
    <source>
        <dbReference type="PROSITE" id="PS51178"/>
    </source>
</evidence>
<dbReference type="PANTHER" id="PTHR43289:SF6">
    <property type="entry name" value="SERINE_THREONINE-PROTEIN KINASE NEKL-3"/>
    <property type="match status" value="1"/>
</dbReference>
<dbReference type="Gene3D" id="1.10.510.10">
    <property type="entry name" value="Transferase(Phosphotransferase) domain 1"/>
    <property type="match status" value="1"/>
</dbReference>
<dbReference type="InterPro" id="IPR008271">
    <property type="entry name" value="Ser/Thr_kinase_AS"/>
</dbReference>
<keyword evidence="7 10" id="KW-0067">ATP-binding</keyword>
<evidence type="ECO:0000256" key="3">
    <source>
        <dbReference type="ARBA" id="ARBA00022679"/>
    </source>
</evidence>
<evidence type="ECO:0000256" key="2">
    <source>
        <dbReference type="ARBA" id="ARBA00022527"/>
    </source>
</evidence>
<evidence type="ECO:0000313" key="16">
    <source>
        <dbReference type="Proteomes" id="UP000217103"/>
    </source>
</evidence>
<dbReference type="PROSITE" id="PS51178">
    <property type="entry name" value="PASTA"/>
    <property type="match status" value="3"/>
</dbReference>
<keyword evidence="5 10" id="KW-0547">Nucleotide-binding</keyword>
<keyword evidence="12" id="KW-0472">Membrane</keyword>
<evidence type="ECO:0000256" key="4">
    <source>
        <dbReference type="ARBA" id="ARBA00022737"/>
    </source>
</evidence>
<evidence type="ECO:0000256" key="1">
    <source>
        <dbReference type="ARBA" id="ARBA00012513"/>
    </source>
</evidence>
<sequence length="581" mass="61498">MAALLGDRYELDGVLGRGGMAEVRRAWDTRLGRQVAVKILHRDLAEDDTFRARFRREAHAVAALSHPAIVAVYDTGETDIDGLAVPYIVMEYTEGRTLRALLDEGFRPTPWQALQVVDDVLAALEHSHRAGIVHRDIKPSNVMVVDAVLRPGGIKVMDFGIARPLDGEGAVTATTQIVGTVQYMAPEQVRGGPVDARSDVYATGCLLYELLTGRVPFTGGTALQIAEQHLRETPVPPSRLNPGLPAQTDAIVSRALAKDPGERYQSAAEMRADVRRAMTQPQPPAAAPHSPGPAPTMILERPYDDEDGGPSTATAPRRRSGRGRIALLMTLFALVLAGAAAGVTYLLVAPEHRTVEVPNVVGLAQASAERTLTDAGLRPDTRQEFSAEQAAGFVTRSEPEAGRTLTEGDRVVIWVSKGPEQITVPEVAGATEAEARQRLQDLGLLVVTRQEPSDTVERGGVVRSEPAAGSTVERGATVILYLSSGPALPEVPDVTGRSEAEARAVLEEAGFTVLVQDVPVGGADTPDTVVAQNPAPGSAAAQGTQVTIWVARAPGQPVPPTVPTDVPVVPPTIPPTVPPLG</sequence>
<evidence type="ECO:0000256" key="7">
    <source>
        <dbReference type="ARBA" id="ARBA00022840"/>
    </source>
</evidence>
<keyword evidence="6 15" id="KW-0418">Kinase</keyword>
<dbReference type="Gene3D" id="3.30.200.20">
    <property type="entry name" value="Phosphorylase Kinase, domain 1"/>
    <property type="match status" value="1"/>
</dbReference>
<dbReference type="GO" id="GO:0045717">
    <property type="term" value="P:negative regulation of fatty acid biosynthetic process"/>
    <property type="evidence" value="ECO:0007669"/>
    <property type="project" value="UniProtKB-ARBA"/>
</dbReference>
<dbReference type="STRING" id="35622.SAMN04489764_4415"/>
<feature type="domain" description="PASTA" evidence="14">
    <location>
        <begin position="351"/>
        <end position="417"/>
    </location>
</feature>
<feature type="domain" description="PASTA" evidence="14">
    <location>
        <begin position="418"/>
        <end position="484"/>
    </location>
</feature>
<comment type="catalytic activity">
    <reaction evidence="9">
        <text>L-seryl-[protein] + ATP = O-phospho-L-seryl-[protein] + ADP + H(+)</text>
        <dbReference type="Rhea" id="RHEA:17989"/>
        <dbReference type="Rhea" id="RHEA-COMP:9863"/>
        <dbReference type="Rhea" id="RHEA-COMP:11604"/>
        <dbReference type="ChEBI" id="CHEBI:15378"/>
        <dbReference type="ChEBI" id="CHEBI:29999"/>
        <dbReference type="ChEBI" id="CHEBI:30616"/>
        <dbReference type="ChEBI" id="CHEBI:83421"/>
        <dbReference type="ChEBI" id="CHEBI:456216"/>
        <dbReference type="EC" id="2.7.11.1"/>
    </reaction>
</comment>
<dbReference type="EC" id="2.7.11.1" evidence="1"/>
<feature type="region of interest" description="Disordered" evidence="11">
    <location>
        <begin position="275"/>
        <end position="318"/>
    </location>
</feature>
<dbReference type="InterPro" id="IPR017441">
    <property type="entry name" value="Protein_kinase_ATP_BS"/>
</dbReference>
<gene>
    <name evidence="15" type="ORF">SAMN04489764_4415</name>
</gene>
<dbReference type="FunFam" id="1.10.510.10:FF:000021">
    <property type="entry name" value="Serine/threonine protein kinase"/>
    <property type="match status" value="1"/>
</dbReference>
<organism evidence="15 16">
    <name type="scientific">Thermostaphylospora chromogena</name>
    <dbReference type="NCBI Taxonomy" id="35622"/>
    <lineage>
        <taxon>Bacteria</taxon>
        <taxon>Bacillati</taxon>
        <taxon>Actinomycetota</taxon>
        <taxon>Actinomycetes</taxon>
        <taxon>Streptosporangiales</taxon>
        <taxon>Thermomonosporaceae</taxon>
        <taxon>Thermostaphylospora</taxon>
    </lineage>
</organism>
<evidence type="ECO:0000256" key="8">
    <source>
        <dbReference type="ARBA" id="ARBA00047899"/>
    </source>
</evidence>
<keyword evidence="12" id="KW-1133">Transmembrane helix</keyword>
<keyword evidence="16" id="KW-1185">Reference proteome</keyword>
<dbReference type="CDD" id="cd14014">
    <property type="entry name" value="STKc_PknB_like"/>
    <property type="match status" value="1"/>
</dbReference>
<protein>
    <recommendedName>
        <fullName evidence="1">non-specific serine/threonine protein kinase</fullName>
        <ecNumber evidence="1">2.7.11.1</ecNumber>
    </recommendedName>
</protein>
<dbReference type="Pfam" id="PF00069">
    <property type="entry name" value="Pkinase"/>
    <property type="match status" value="1"/>
</dbReference>
<dbReference type="Pfam" id="PF03793">
    <property type="entry name" value="PASTA"/>
    <property type="match status" value="3"/>
</dbReference>
<dbReference type="InterPro" id="IPR011009">
    <property type="entry name" value="Kinase-like_dom_sf"/>
</dbReference>
<dbReference type="Proteomes" id="UP000217103">
    <property type="component" value="Unassembled WGS sequence"/>
</dbReference>
<reference evidence="15 16" key="1">
    <citation type="submission" date="2016-10" db="EMBL/GenBank/DDBJ databases">
        <authorList>
            <person name="de Groot N.N."/>
        </authorList>
    </citation>
    <scope>NUCLEOTIDE SEQUENCE [LARGE SCALE GENOMIC DNA]</scope>
    <source>
        <strain evidence="15 16">DSM 43794</strain>
    </source>
</reference>
<dbReference type="CDD" id="cd06577">
    <property type="entry name" value="PASTA_pknB"/>
    <property type="match status" value="3"/>
</dbReference>
<dbReference type="AlphaFoldDB" id="A0A1H1HGP2"/>
<evidence type="ECO:0000313" key="15">
    <source>
        <dbReference type="EMBL" id="SDR24559.1"/>
    </source>
</evidence>
<name>A0A1H1HGP2_9ACTN</name>
<feature type="region of interest" description="Disordered" evidence="11">
    <location>
        <begin position="561"/>
        <end position="581"/>
    </location>
</feature>
<keyword evidence="4" id="KW-0677">Repeat</keyword>
<dbReference type="SMART" id="SM00220">
    <property type="entry name" value="S_TKc"/>
    <property type="match status" value="1"/>
</dbReference>
<keyword evidence="2 15" id="KW-0723">Serine/threonine-protein kinase</keyword>
<dbReference type="NCBIfam" id="NF033483">
    <property type="entry name" value="PknB_PASTA_kin"/>
    <property type="match status" value="1"/>
</dbReference>
<dbReference type="PANTHER" id="PTHR43289">
    <property type="entry name" value="MITOGEN-ACTIVATED PROTEIN KINASE KINASE KINASE 20-RELATED"/>
    <property type="match status" value="1"/>
</dbReference>
<feature type="binding site" evidence="10">
    <location>
        <position position="38"/>
    </location>
    <ligand>
        <name>ATP</name>
        <dbReference type="ChEBI" id="CHEBI:30616"/>
    </ligand>
</feature>
<evidence type="ECO:0000256" key="9">
    <source>
        <dbReference type="ARBA" id="ARBA00048679"/>
    </source>
</evidence>
<dbReference type="SMART" id="SM00740">
    <property type="entry name" value="PASTA"/>
    <property type="match status" value="3"/>
</dbReference>
<dbReference type="SUPFAM" id="SSF56112">
    <property type="entry name" value="Protein kinase-like (PK-like)"/>
    <property type="match status" value="1"/>
</dbReference>
<dbReference type="GO" id="GO:0004674">
    <property type="term" value="F:protein serine/threonine kinase activity"/>
    <property type="evidence" value="ECO:0007669"/>
    <property type="project" value="UniProtKB-KW"/>
</dbReference>
<dbReference type="GO" id="GO:0005524">
    <property type="term" value="F:ATP binding"/>
    <property type="evidence" value="ECO:0007669"/>
    <property type="project" value="UniProtKB-UniRule"/>
</dbReference>
<evidence type="ECO:0000256" key="11">
    <source>
        <dbReference type="SAM" id="MobiDB-lite"/>
    </source>
</evidence>
<evidence type="ECO:0000256" key="5">
    <source>
        <dbReference type="ARBA" id="ARBA00022741"/>
    </source>
</evidence>
<dbReference type="PROSITE" id="PS00107">
    <property type="entry name" value="PROTEIN_KINASE_ATP"/>
    <property type="match status" value="1"/>
</dbReference>
<dbReference type="EMBL" id="FNKK01000002">
    <property type="protein sequence ID" value="SDR24559.1"/>
    <property type="molecule type" value="Genomic_DNA"/>
</dbReference>
<dbReference type="InterPro" id="IPR000719">
    <property type="entry name" value="Prot_kinase_dom"/>
</dbReference>
<dbReference type="InterPro" id="IPR005543">
    <property type="entry name" value="PASTA_dom"/>
</dbReference>
<keyword evidence="3" id="KW-0808">Transferase</keyword>
<feature type="domain" description="Protein kinase" evidence="13">
    <location>
        <begin position="9"/>
        <end position="278"/>
    </location>
</feature>